<feature type="non-terminal residue" evidence="1">
    <location>
        <position position="1"/>
    </location>
</feature>
<gene>
    <name evidence="1" type="ORF">HPB47_025111</name>
</gene>
<protein>
    <submittedName>
        <fullName evidence="1">Uncharacterized protein</fullName>
    </submittedName>
</protein>
<evidence type="ECO:0000313" key="1">
    <source>
        <dbReference type="EMBL" id="KAG0427871.1"/>
    </source>
</evidence>
<comment type="caution">
    <text evidence="1">The sequence shown here is derived from an EMBL/GenBank/DDBJ whole genome shotgun (WGS) entry which is preliminary data.</text>
</comment>
<proteinExistence type="predicted"/>
<keyword evidence="2" id="KW-1185">Reference proteome</keyword>
<sequence>ELRSVFNQYKLLLTAAVPVAKFRLQEGYEVAELGELLDWINVMTYDLRGNWAGFTDVHSPLFRRSFDEWAYEKLNVHDGLQLWISLGAPREKLIVGVPFYGRTYTLSDKANTGLRAYINKEKMGGIPGPYTNATGFLAYYEICPHVHSGTWTKKFDEVGKCPYAYYDNQWIGYEDEESITIKMEYIRGQGYGGAMIWAIDMDDFQGVCGKKNVLISAIHDKLKDYVVPTPESDSTASPKTGPDDGGSITPEPTTPIPETTTPLSVTKSYPRDCDSPNISFIPHENDCTKYYWCVYGTPMVMFCEGGTVWNQDNGNCDWPERVPRPECKHVTRKPKGPQRWRSLPAWRRHHAGHAHIACAALISQIRGGAQGVAAWTQAPLTPTDPTDGSAAVVPSRREVSARPVRVSQGVEMAPPWIRKTALVLLLACVIHNASAVVKGSDATKGITIPRNKFLVPVVCYYYGWAIGRPPPMNYRVEDVPLDYCTFVVLAFAGIDDRTWELKSVIPEYQQNESLYRNFTDLKTQHLFLKTMLAVGGWDHGGKVFSDMVSKPERRTMFVKSALDWMLRHGFDGLEIIWKYPGYEPRGGTSDDKDNFVQLLKELKAAFNPHPLFLTAAVPVEENYLEDGYDLPRLTRNVDWFNVLAYDLRGKWNRFTDMHSILYKRAADSKYFQELTIAEGMKRLVRMGAPKDKLMLGIAFYGRTYVLRDPAKHGVKARIKHDQPAEAGPYVRSNDLMGYYEMDFIIGQGYRGVMVFNNDLDDFRGVCGPKNPLMKVIFTKVGEKELRALNINPT</sequence>
<organism evidence="1 2">
    <name type="scientific">Ixodes persulcatus</name>
    <name type="common">Taiga tick</name>
    <dbReference type="NCBI Taxonomy" id="34615"/>
    <lineage>
        <taxon>Eukaryota</taxon>
        <taxon>Metazoa</taxon>
        <taxon>Ecdysozoa</taxon>
        <taxon>Arthropoda</taxon>
        <taxon>Chelicerata</taxon>
        <taxon>Arachnida</taxon>
        <taxon>Acari</taxon>
        <taxon>Parasitiformes</taxon>
        <taxon>Ixodida</taxon>
        <taxon>Ixodoidea</taxon>
        <taxon>Ixodidae</taxon>
        <taxon>Ixodinae</taxon>
        <taxon>Ixodes</taxon>
    </lineage>
</organism>
<name>A0AC60Q2F6_IXOPE</name>
<dbReference type="Proteomes" id="UP000805193">
    <property type="component" value="Unassembled WGS sequence"/>
</dbReference>
<reference evidence="1 2" key="1">
    <citation type="journal article" date="2020" name="Cell">
        <title>Large-Scale Comparative Analyses of Tick Genomes Elucidate Their Genetic Diversity and Vector Capacities.</title>
        <authorList>
            <consortium name="Tick Genome and Microbiome Consortium (TIGMIC)"/>
            <person name="Jia N."/>
            <person name="Wang J."/>
            <person name="Shi W."/>
            <person name="Du L."/>
            <person name="Sun Y."/>
            <person name="Zhan W."/>
            <person name="Jiang J.F."/>
            <person name="Wang Q."/>
            <person name="Zhang B."/>
            <person name="Ji P."/>
            <person name="Bell-Sakyi L."/>
            <person name="Cui X.M."/>
            <person name="Yuan T.T."/>
            <person name="Jiang B.G."/>
            <person name="Yang W.F."/>
            <person name="Lam T.T."/>
            <person name="Chang Q.C."/>
            <person name="Ding S.J."/>
            <person name="Wang X.J."/>
            <person name="Zhu J.G."/>
            <person name="Ruan X.D."/>
            <person name="Zhao L."/>
            <person name="Wei J.T."/>
            <person name="Ye R.Z."/>
            <person name="Que T.C."/>
            <person name="Du C.H."/>
            <person name="Zhou Y.H."/>
            <person name="Cheng J.X."/>
            <person name="Dai P.F."/>
            <person name="Guo W.B."/>
            <person name="Han X.H."/>
            <person name="Huang E.J."/>
            <person name="Li L.F."/>
            <person name="Wei W."/>
            <person name="Gao Y.C."/>
            <person name="Liu J.Z."/>
            <person name="Shao H.Z."/>
            <person name="Wang X."/>
            <person name="Wang C.C."/>
            <person name="Yang T.C."/>
            <person name="Huo Q.B."/>
            <person name="Li W."/>
            <person name="Chen H.Y."/>
            <person name="Chen S.E."/>
            <person name="Zhou L.G."/>
            <person name="Ni X.B."/>
            <person name="Tian J.H."/>
            <person name="Sheng Y."/>
            <person name="Liu T."/>
            <person name="Pan Y.S."/>
            <person name="Xia L.Y."/>
            <person name="Li J."/>
            <person name="Zhao F."/>
            <person name="Cao W.C."/>
        </authorList>
    </citation>
    <scope>NUCLEOTIDE SEQUENCE [LARGE SCALE GENOMIC DNA]</scope>
    <source>
        <strain evidence="1">Iper-2018</strain>
    </source>
</reference>
<dbReference type="EMBL" id="JABSTQ010009585">
    <property type="protein sequence ID" value="KAG0427871.1"/>
    <property type="molecule type" value="Genomic_DNA"/>
</dbReference>
<evidence type="ECO:0000313" key="2">
    <source>
        <dbReference type="Proteomes" id="UP000805193"/>
    </source>
</evidence>
<accession>A0AC60Q2F6</accession>